<organism evidence="4 5">
    <name type="scientific">Pedobacter ginsengisoli</name>
    <dbReference type="NCBI Taxonomy" id="363852"/>
    <lineage>
        <taxon>Bacteria</taxon>
        <taxon>Pseudomonadati</taxon>
        <taxon>Bacteroidota</taxon>
        <taxon>Sphingobacteriia</taxon>
        <taxon>Sphingobacteriales</taxon>
        <taxon>Sphingobacteriaceae</taxon>
        <taxon>Pedobacter</taxon>
    </lineage>
</organism>
<keyword evidence="5" id="KW-1185">Reference proteome</keyword>
<dbReference type="PANTHER" id="PTHR30273:SF2">
    <property type="entry name" value="PROTEIN FECR"/>
    <property type="match status" value="1"/>
</dbReference>
<dbReference type="GO" id="GO:0016989">
    <property type="term" value="F:sigma factor antagonist activity"/>
    <property type="evidence" value="ECO:0007669"/>
    <property type="project" value="TreeGrafter"/>
</dbReference>
<keyword evidence="1" id="KW-0472">Membrane</keyword>
<accession>A0A2D1U177</accession>
<keyword evidence="1" id="KW-0812">Transmembrane</keyword>
<protein>
    <recommendedName>
        <fullName evidence="6">FecR family protein</fullName>
    </recommendedName>
</protein>
<dbReference type="Gene3D" id="3.55.50.30">
    <property type="match status" value="1"/>
</dbReference>
<feature type="domain" description="Protein FecR C-terminal" evidence="3">
    <location>
        <begin position="286"/>
        <end position="350"/>
    </location>
</feature>
<reference evidence="4 5" key="1">
    <citation type="submission" date="2017-10" db="EMBL/GenBank/DDBJ databases">
        <title>Whole genome of Pedobacter ginsengisoli T01R-27 isolated from tomato rhizosphere.</title>
        <authorList>
            <person name="Weon H.-Y."/>
            <person name="Lee S.A."/>
            <person name="Sang M.K."/>
            <person name="Song J."/>
        </authorList>
    </citation>
    <scope>NUCLEOTIDE SEQUENCE [LARGE SCALE GENOMIC DNA]</scope>
    <source>
        <strain evidence="4 5">T01R-27</strain>
    </source>
</reference>
<dbReference type="InterPro" id="IPR012373">
    <property type="entry name" value="Ferrdict_sens_TM"/>
</dbReference>
<dbReference type="OrthoDB" id="643766at2"/>
<dbReference type="RefSeq" id="WP_099437207.1">
    <property type="nucleotide sequence ID" value="NZ_CP024091.1"/>
</dbReference>
<evidence type="ECO:0008006" key="6">
    <source>
        <dbReference type="Google" id="ProtNLM"/>
    </source>
</evidence>
<dbReference type="FunFam" id="2.60.120.1440:FF:000001">
    <property type="entry name" value="Putative anti-sigma factor"/>
    <property type="match status" value="1"/>
</dbReference>
<feature type="transmembrane region" description="Helical" evidence="1">
    <location>
        <begin position="92"/>
        <end position="112"/>
    </location>
</feature>
<gene>
    <name evidence="4" type="ORF">CPT03_01635</name>
</gene>
<dbReference type="Proteomes" id="UP000223749">
    <property type="component" value="Chromosome"/>
</dbReference>
<evidence type="ECO:0000259" key="3">
    <source>
        <dbReference type="Pfam" id="PF16344"/>
    </source>
</evidence>
<dbReference type="Pfam" id="PF04773">
    <property type="entry name" value="FecR"/>
    <property type="match status" value="1"/>
</dbReference>
<dbReference type="KEGG" id="pgs:CPT03_01635"/>
<dbReference type="EMBL" id="CP024091">
    <property type="protein sequence ID" value="ATP55254.1"/>
    <property type="molecule type" value="Genomic_DNA"/>
</dbReference>
<sequence length="357" mass="40813">MIKSRFIELMAKSISKSSTPEELAELEEFFIHFPEYRKMQAFTDALTTEEKEPDTLVEQSDINKKIDGLWDKIRIEESKGTPAKEAKMDSLIYWKWAAAVLLMGMLTVFFFYGRKPAASDQFAGSEMHRIYVPFGETKDVKLSDGTKVKLNAGSTFTYPEVFSASSREVTLKGEGFFEVQKNPKRPFLVHTDKLIVKVLGTVFNVKAYATDKKVETTLLSGKILVELNDKPEKKIVMMPNEKLTVANDLEHGRNDYKKAAALAYQLERLSEVNAQDVKEIAWLNNKMIFTNESFEEVGKQIERRFDVKIVFDDEALKKEEISGVFEEESLEQALSLIKMTTPFKFRRDKGVVHLSAQ</sequence>
<dbReference type="PANTHER" id="PTHR30273">
    <property type="entry name" value="PERIPLASMIC SIGNAL SENSOR AND SIGMA FACTOR ACTIVATOR FECR-RELATED"/>
    <property type="match status" value="1"/>
</dbReference>
<evidence type="ECO:0000259" key="2">
    <source>
        <dbReference type="Pfam" id="PF04773"/>
    </source>
</evidence>
<name>A0A2D1U177_9SPHI</name>
<dbReference type="InterPro" id="IPR006860">
    <property type="entry name" value="FecR"/>
</dbReference>
<dbReference type="InterPro" id="IPR032508">
    <property type="entry name" value="FecR_C"/>
</dbReference>
<evidence type="ECO:0000313" key="4">
    <source>
        <dbReference type="EMBL" id="ATP55254.1"/>
    </source>
</evidence>
<keyword evidence="1" id="KW-1133">Transmembrane helix</keyword>
<dbReference type="Gene3D" id="2.60.120.1440">
    <property type="match status" value="1"/>
</dbReference>
<dbReference type="Pfam" id="PF16344">
    <property type="entry name" value="FecR_C"/>
    <property type="match status" value="1"/>
</dbReference>
<dbReference type="PIRSF" id="PIRSF018266">
    <property type="entry name" value="FecR"/>
    <property type="match status" value="1"/>
</dbReference>
<evidence type="ECO:0000313" key="5">
    <source>
        <dbReference type="Proteomes" id="UP000223749"/>
    </source>
</evidence>
<evidence type="ECO:0000256" key="1">
    <source>
        <dbReference type="SAM" id="Phobius"/>
    </source>
</evidence>
<proteinExistence type="predicted"/>
<dbReference type="AlphaFoldDB" id="A0A2D1U177"/>
<feature type="domain" description="FecR protein" evidence="2">
    <location>
        <begin position="131"/>
        <end position="223"/>
    </location>
</feature>